<dbReference type="EMBL" id="RQTK01001578">
    <property type="protein sequence ID" value="RUS69778.1"/>
    <property type="molecule type" value="Genomic_DNA"/>
</dbReference>
<name>A0A433SKY3_ELYCH</name>
<evidence type="ECO:0000256" key="2">
    <source>
        <dbReference type="SAM" id="Phobius"/>
    </source>
</evidence>
<evidence type="ECO:0000313" key="4">
    <source>
        <dbReference type="Proteomes" id="UP000271974"/>
    </source>
</evidence>
<keyword evidence="2" id="KW-0472">Membrane</keyword>
<feature type="transmembrane region" description="Helical" evidence="2">
    <location>
        <begin position="16"/>
        <end position="35"/>
    </location>
</feature>
<keyword evidence="2" id="KW-1133">Transmembrane helix</keyword>
<evidence type="ECO:0000256" key="1">
    <source>
        <dbReference type="SAM" id="MobiDB-lite"/>
    </source>
</evidence>
<accession>A0A433SKY3</accession>
<sequence>MTGHCRDHICSRHEGVYLLISYGADVIGIGVLVMVSKRLHRFCLADPSVIIYNENILTELGSNHPTTLRPCTICRVTAGHAAAPLLRREDGASGEAGRLATCADRATGGPLKEEEEEEEDRTEPDAVPPLPATGPFRPGVQSPSTDEVDRQCGEEVSGAWREGGPGLGRHGCGGVHRAASLLFCLLSRPVDMVPHMAPESQRTTPQLPLSRRLILPKSDGHIPPQPAVPSQGQTLQIINEVSPVVSRP</sequence>
<reference evidence="3 4" key="1">
    <citation type="submission" date="2019-01" db="EMBL/GenBank/DDBJ databases">
        <title>A draft genome assembly of the solar-powered sea slug Elysia chlorotica.</title>
        <authorList>
            <person name="Cai H."/>
            <person name="Li Q."/>
            <person name="Fang X."/>
            <person name="Li J."/>
            <person name="Curtis N.E."/>
            <person name="Altenburger A."/>
            <person name="Shibata T."/>
            <person name="Feng M."/>
            <person name="Maeda T."/>
            <person name="Schwartz J.A."/>
            <person name="Shigenobu S."/>
            <person name="Lundholm N."/>
            <person name="Nishiyama T."/>
            <person name="Yang H."/>
            <person name="Hasebe M."/>
            <person name="Li S."/>
            <person name="Pierce S.K."/>
            <person name="Wang J."/>
        </authorList>
    </citation>
    <scope>NUCLEOTIDE SEQUENCE [LARGE SCALE GENOMIC DNA]</scope>
    <source>
        <strain evidence="3">EC2010</strain>
        <tissue evidence="3">Whole organism of an adult</tissue>
    </source>
</reference>
<organism evidence="3 4">
    <name type="scientific">Elysia chlorotica</name>
    <name type="common">Eastern emerald elysia</name>
    <name type="synonym">Sea slug</name>
    <dbReference type="NCBI Taxonomy" id="188477"/>
    <lineage>
        <taxon>Eukaryota</taxon>
        <taxon>Metazoa</taxon>
        <taxon>Spiralia</taxon>
        <taxon>Lophotrochozoa</taxon>
        <taxon>Mollusca</taxon>
        <taxon>Gastropoda</taxon>
        <taxon>Heterobranchia</taxon>
        <taxon>Euthyneura</taxon>
        <taxon>Panpulmonata</taxon>
        <taxon>Sacoglossa</taxon>
        <taxon>Placobranchoidea</taxon>
        <taxon>Plakobranchidae</taxon>
        <taxon>Elysia</taxon>
    </lineage>
</organism>
<dbReference type="Proteomes" id="UP000271974">
    <property type="component" value="Unassembled WGS sequence"/>
</dbReference>
<feature type="compositionally biased region" description="Acidic residues" evidence="1">
    <location>
        <begin position="113"/>
        <end position="122"/>
    </location>
</feature>
<feature type="region of interest" description="Disordered" evidence="1">
    <location>
        <begin position="87"/>
        <end position="166"/>
    </location>
</feature>
<evidence type="ECO:0000313" key="3">
    <source>
        <dbReference type="EMBL" id="RUS69778.1"/>
    </source>
</evidence>
<protein>
    <submittedName>
        <fullName evidence="3">Uncharacterized protein</fullName>
    </submittedName>
</protein>
<keyword evidence="4" id="KW-1185">Reference proteome</keyword>
<comment type="caution">
    <text evidence="3">The sequence shown here is derived from an EMBL/GenBank/DDBJ whole genome shotgun (WGS) entry which is preliminary data.</text>
</comment>
<keyword evidence="2" id="KW-0812">Transmembrane</keyword>
<gene>
    <name evidence="3" type="ORF">EGW08_022459</name>
</gene>
<proteinExistence type="predicted"/>
<dbReference type="AlphaFoldDB" id="A0A433SKY3"/>